<name>A0AAP0GW03_9ASTR</name>
<dbReference type="Pfam" id="PF00656">
    <property type="entry name" value="Peptidase_C14"/>
    <property type="match status" value="1"/>
</dbReference>
<sequence>MFLPQFLPPQLPTPTLSSSQLEPPPLPAKSENSSPSTTGGRLTPALTPATTSGEGHPSPSLRRAAPAAARHHHRRIEESKESYEKFTKEVTLVQDFAREMDSHPLPTKRNIQEALRWLVRENQPGDSLVFYFSGHDVWKPDFFDDEVDGFNESICTVDFRTSGARANGENGTCLDRIMYGLILLMHITWFTSMQKEAIQEQITRVLSKVDAAGSSKDGSM</sequence>
<dbReference type="InterPro" id="IPR011600">
    <property type="entry name" value="Pept_C14_caspase"/>
</dbReference>
<comment type="similarity">
    <text evidence="1">Belongs to the peptidase C14B family.</text>
</comment>
<feature type="compositionally biased region" description="Polar residues" evidence="2">
    <location>
        <begin position="30"/>
        <end position="40"/>
    </location>
</feature>
<evidence type="ECO:0000313" key="4">
    <source>
        <dbReference type="EMBL" id="KAK9065398.1"/>
    </source>
</evidence>
<keyword evidence="5" id="KW-1185">Reference proteome</keyword>
<evidence type="ECO:0000256" key="2">
    <source>
        <dbReference type="SAM" id="MobiDB-lite"/>
    </source>
</evidence>
<feature type="region of interest" description="Disordered" evidence="2">
    <location>
        <begin position="1"/>
        <end position="82"/>
    </location>
</feature>
<gene>
    <name evidence="4" type="ORF">SSX86_016781</name>
</gene>
<organism evidence="4 5">
    <name type="scientific">Deinandra increscens subsp. villosa</name>
    <dbReference type="NCBI Taxonomy" id="3103831"/>
    <lineage>
        <taxon>Eukaryota</taxon>
        <taxon>Viridiplantae</taxon>
        <taxon>Streptophyta</taxon>
        <taxon>Embryophyta</taxon>
        <taxon>Tracheophyta</taxon>
        <taxon>Spermatophyta</taxon>
        <taxon>Magnoliopsida</taxon>
        <taxon>eudicotyledons</taxon>
        <taxon>Gunneridae</taxon>
        <taxon>Pentapetalae</taxon>
        <taxon>asterids</taxon>
        <taxon>campanulids</taxon>
        <taxon>Asterales</taxon>
        <taxon>Asteraceae</taxon>
        <taxon>Asteroideae</taxon>
        <taxon>Heliantheae alliance</taxon>
        <taxon>Madieae</taxon>
        <taxon>Madiinae</taxon>
        <taxon>Deinandra</taxon>
    </lineage>
</organism>
<dbReference type="Proteomes" id="UP001408789">
    <property type="component" value="Unassembled WGS sequence"/>
</dbReference>
<dbReference type="GO" id="GO:0005737">
    <property type="term" value="C:cytoplasm"/>
    <property type="evidence" value="ECO:0007669"/>
    <property type="project" value="TreeGrafter"/>
</dbReference>
<feature type="domain" description="Peptidase C14 caspase" evidence="3">
    <location>
        <begin position="99"/>
        <end position="161"/>
    </location>
</feature>
<accession>A0AAP0GW03</accession>
<reference evidence="4 5" key="1">
    <citation type="submission" date="2024-04" db="EMBL/GenBank/DDBJ databases">
        <title>The reference genome of an endangered Asteraceae, Deinandra increscens subsp. villosa, native to the Central Coast of California.</title>
        <authorList>
            <person name="Guilliams M."/>
            <person name="Hasenstab-Lehman K."/>
            <person name="Meyer R."/>
            <person name="Mcevoy S."/>
        </authorList>
    </citation>
    <scope>NUCLEOTIDE SEQUENCE [LARGE SCALE GENOMIC DNA]</scope>
    <source>
        <tissue evidence="4">Leaf</tissue>
    </source>
</reference>
<evidence type="ECO:0000259" key="3">
    <source>
        <dbReference type="Pfam" id="PF00656"/>
    </source>
</evidence>
<dbReference type="GO" id="GO:0004197">
    <property type="term" value="F:cysteine-type endopeptidase activity"/>
    <property type="evidence" value="ECO:0007669"/>
    <property type="project" value="InterPro"/>
</dbReference>
<evidence type="ECO:0000313" key="5">
    <source>
        <dbReference type="Proteomes" id="UP001408789"/>
    </source>
</evidence>
<feature type="compositionally biased region" description="Pro residues" evidence="2">
    <location>
        <begin position="1"/>
        <end position="12"/>
    </location>
</feature>
<evidence type="ECO:0000256" key="1">
    <source>
        <dbReference type="ARBA" id="ARBA00009005"/>
    </source>
</evidence>
<dbReference type="AlphaFoldDB" id="A0AAP0GW03"/>
<dbReference type="PANTHER" id="PTHR48104">
    <property type="entry name" value="METACASPASE-4"/>
    <property type="match status" value="1"/>
</dbReference>
<dbReference type="Gene3D" id="3.40.50.12660">
    <property type="match status" value="1"/>
</dbReference>
<protein>
    <recommendedName>
        <fullName evidence="3">Peptidase C14 caspase domain-containing protein</fullName>
    </recommendedName>
</protein>
<dbReference type="InterPro" id="IPR050452">
    <property type="entry name" value="Metacaspase"/>
</dbReference>
<dbReference type="GO" id="GO:0006508">
    <property type="term" value="P:proteolysis"/>
    <property type="evidence" value="ECO:0007669"/>
    <property type="project" value="InterPro"/>
</dbReference>
<dbReference type="PANTHER" id="PTHR48104:SF2">
    <property type="entry name" value="METACASPASE-1-LIKE ISOFORM X1"/>
    <property type="match status" value="1"/>
</dbReference>
<comment type="caution">
    <text evidence="4">The sequence shown here is derived from an EMBL/GenBank/DDBJ whole genome shotgun (WGS) entry which is preliminary data.</text>
</comment>
<dbReference type="EMBL" id="JBCNJP010000017">
    <property type="protein sequence ID" value="KAK9065398.1"/>
    <property type="molecule type" value="Genomic_DNA"/>
</dbReference>
<proteinExistence type="inferred from homology"/>